<dbReference type="SMART" id="SM00409">
    <property type="entry name" value="IG"/>
    <property type="match status" value="1"/>
</dbReference>
<dbReference type="PROSITE" id="PS50853">
    <property type="entry name" value="FN3"/>
    <property type="match status" value="1"/>
</dbReference>
<dbReference type="PANTHER" id="PTHR13817">
    <property type="entry name" value="TITIN"/>
    <property type="match status" value="1"/>
</dbReference>
<dbReference type="InterPro" id="IPR036116">
    <property type="entry name" value="FN3_sf"/>
</dbReference>
<evidence type="ECO:0000313" key="6">
    <source>
        <dbReference type="RefSeq" id="XP_019623914.1"/>
    </source>
</evidence>
<dbReference type="Gene3D" id="2.60.40.10">
    <property type="entry name" value="Immunoglobulins"/>
    <property type="match status" value="2"/>
</dbReference>
<gene>
    <name evidence="6" type="primary">LOC109469757</name>
</gene>
<evidence type="ECO:0000256" key="1">
    <source>
        <dbReference type="ARBA" id="ARBA00022737"/>
    </source>
</evidence>
<dbReference type="InterPro" id="IPR007110">
    <property type="entry name" value="Ig-like_dom"/>
</dbReference>
<name>A0A6P4YQD4_BRABE</name>
<proteinExistence type="predicted"/>
<dbReference type="PROSITE" id="PS50835">
    <property type="entry name" value="IG_LIKE"/>
    <property type="match status" value="1"/>
</dbReference>
<reference evidence="6" key="1">
    <citation type="submission" date="2025-08" db="UniProtKB">
        <authorList>
            <consortium name="RefSeq"/>
        </authorList>
    </citation>
    <scope>IDENTIFICATION</scope>
    <source>
        <tissue evidence="6">Gonad</tissue>
    </source>
</reference>
<dbReference type="InterPro" id="IPR003599">
    <property type="entry name" value="Ig_sub"/>
</dbReference>
<dbReference type="RefSeq" id="XP_019623914.1">
    <property type="nucleotide sequence ID" value="XM_019768355.1"/>
</dbReference>
<evidence type="ECO:0000256" key="2">
    <source>
        <dbReference type="ARBA" id="ARBA00023319"/>
    </source>
</evidence>
<keyword evidence="1" id="KW-0677">Repeat</keyword>
<evidence type="ECO:0000259" key="4">
    <source>
        <dbReference type="PROSITE" id="PS50853"/>
    </source>
</evidence>
<dbReference type="InterPro" id="IPR050964">
    <property type="entry name" value="Striated_Muscle_Regulatory"/>
</dbReference>
<evidence type="ECO:0000313" key="5">
    <source>
        <dbReference type="Proteomes" id="UP000515135"/>
    </source>
</evidence>
<dbReference type="GeneID" id="109469757"/>
<dbReference type="InterPro" id="IPR003961">
    <property type="entry name" value="FN3_dom"/>
</dbReference>
<protein>
    <submittedName>
        <fullName evidence="6">Vascular endothelial growth factor receptor 1-like</fullName>
    </submittedName>
</protein>
<keyword evidence="2" id="KW-0393">Immunoglobulin domain</keyword>
<evidence type="ECO:0000259" key="3">
    <source>
        <dbReference type="PROSITE" id="PS50835"/>
    </source>
</evidence>
<feature type="domain" description="Fibronectin type-III" evidence="4">
    <location>
        <begin position="15"/>
        <end position="114"/>
    </location>
</feature>
<sequence length="235" mass="25980">MTSLTIFTLLAPGQIPERIKVAGLSATSFRVSWRTLPLVDHNGPDLRYLVSWRLQNETCWKLNLWKTATVGGSMSSYVVRNVTSGLLYEVTVQAANSKGQGPVSAPRHGQSLPALKRAPVLITPKREFNASISSTVELTCDAVGAVRSRRLWFNEARIVPTKLIQGTGSLLLDKVHFKDEGCYKCYAENDRGSTEGCRCLRVYGSRNITTTQTSITQPLSKIHSLFVCRMPPTSH</sequence>
<dbReference type="SMART" id="SM00060">
    <property type="entry name" value="FN3"/>
    <property type="match status" value="1"/>
</dbReference>
<dbReference type="PANTHER" id="PTHR13817:SF175">
    <property type="entry name" value="IG-LIKE AND FIBRONECTIN TYPE-III DOMAIN-CONTAINING PROTEIN C27B7.7"/>
    <property type="match status" value="1"/>
</dbReference>
<dbReference type="InterPro" id="IPR036179">
    <property type="entry name" value="Ig-like_dom_sf"/>
</dbReference>
<dbReference type="SMART" id="SM00408">
    <property type="entry name" value="IGc2"/>
    <property type="match status" value="1"/>
</dbReference>
<dbReference type="CDD" id="cd00063">
    <property type="entry name" value="FN3"/>
    <property type="match status" value="1"/>
</dbReference>
<dbReference type="SUPFAM" id="SSF48726">
    <property type="entry name" value="Immunoglobulin"/>
    <property type="match status" value="1"/>
</dbReference>
<dbReference type="KEGG" id="bbel:109469757"/>
<accession>A0A6P4YQD4</accession>
<organism evidence="5 6">
    <name type="scientific">Branchiostoma belcheri</name>
    <name type="common">Amphioxus</name>
    <dbReference type="NCBI Taxonomy" id="7741"/>
    <lineage>
        <taxon>Eukaryota</taxon>
        <taxon>Metazoa</taxon>
        <taxon>Chordata</taxon>
        <taxon>Cephalochordata</taxon>
        <taxon>Leptocardii</taxon>
        <taxon>Amphioxiformes</taxon>
        <taxon>Branchiostomatidae</taxon>
        <taxon>Branchiostoma</taxon>
    </lineage>
</organism>
<dbReference type="InterPro" id="IPR003598">
    <property type="entry name" value="Ig_sub2"/>
</dbReference>
<dbReference type="SUPFAM" id="SSF49265">
    <property type="entry name" value="Fibronectin type III"/>
    <property type="match status" value="1"/>
</dbReference>
<dbReference type="AlphaFoldDB" id="A0A6P4YQD4"/>
<dbReference type="Pfam" id="PF13927">
    <property type="entry name" value="Ig_3"/>
    <property type="match status" value="1"/>
</dbReference>
<feature type="domain" description="Ig-like" evidence="3">
    <location>
        <begin position="113"/>
        <end position="216"/>
    </location>
</feature>
<dbReference type="InterPro" id="IPR013783">
    <property type="entry name" value="Ig-like_fold"/>
</dbReference>
<dbReference type="Pfam" id="PF00041">
    <property type="entry name" value="fn3"/>
    <property type="match status" value="1"/>
</dbReference>
<keyword evidence="5" id="KW-1185">Reference proteome</keyword>
<dbReference type="OrthoDB" id="6244967at2759"/>
<dbReference type="Proteomes" id="UP000515135">
    <property type="component" value="Unplaced"/>
</dbReference>